<proteinExistence type="predicted"/>
<evidence type="ECO:0000313" key="2">
    <source>
        <dbReference type="EMBL" id="MBK9982204.1"/>
    </source>
</evidence>
<evidence type="ECO:0008006" key="4">
    <source>
        <dbReference type="Google" id="ProtNLM"/>
    </source>
</evidence>
<sequence>MQNLSWQYPSWYLILCLLLGVGASVFLYYKDKTFSDQPVWLRYLMAILRGLVVTVLSSLLLAPLLKLLQNRTEPPVIILAQDQSASIRAALSKTDSVTYMKSLDDLYNNLSKKYEVHRIGFGQEVKELAANASWTLNDQASDLGEFMTYVDEQYRGQNVGAVIVASDGAINRGKSPLYIPLIQKAPLYAVALGIQFGKRICKSKMSTITVSFTWAINFHFRLIFLQCV</sequence>
<organism evidence="2 3">
    <name type="scientific">Candidatus Opimibacter skivensis</name>
    <dbReference type="NCBI Taxonomy" id="2982028"/>
    <lineage>
        <taxon>Bacteria</taxon>
        <taxon>Pseudomonadati</taxon>
        <taxon>Bacteroidota</taxon>
        <taxon>Saprospiria</taxon>
        <taxon>Saprospirales</taxon>
        <taxon>Saprospiraceae</taxon>
        <taxon>Candidatus Opimibacter</taxon>
    </lineage>
</organism>
<keyword evidence="1" id="KW-1133">Transmembrane helix</keyword>
<keyword evidence="1" id="KW-0472">Membrane</keyword>
<evidence type="ECO:0000313" key="3">
    <source>
        <dbReference type="Proteomes" id="UP000808337"/>
    </source>
</evidence>
<dbReference type="PANTHER" id="PTHR37947:SF1">
    <property type="entry name" value="BLL2462 PROTEIN"/>
    <property type="match status" value="1"/>
</dbReference>
<protein>
    <recommendedName>
        <fullName evidence="4">VWA domain-containing protein</fullName>
    </recommendedName>
</protein>
<feature type="transmembrane region" description="Helical" evidence="1">
    <location>
        <begin position="41"/>
        <end position="65"/>
    </location>
</feature>
<dbReference type="Proteomes" id="UP000808337">
    <property type="component" value="Unassembled WGS sequence"/>
</dbReference>
<evidence type="ECO:0000256" key="1">
    <source>
        <dbReference type="SAM" id="Phobius"/>
    </source>
</evidence>
<name>A0A9D7SWJ6_9BACT</name>
<feature type="transmembrane region" description="Helical" evidence="1">
    <location>
        <begin position="12"/>
        <end position="29"/>
    </location>
</feature>
<comment type="caution">
    <text evidence="2">The sequence shown here is derived from an EMBL/GenBank/DDBJ whole genome shotgun (WGS) entry which is preliminary data.</text>
</comment>
<dbReference type="PANTHER" id="PTHR37947">
    <property type="entry name" value="BLL2462 PROTEIN"/>
    <property type="match status" value="1"/>
</dbReference>
<dbReference type="EMBL" id="JADKGY010000005">
    <property type="protein sequence ID" value="MBK9982204.1"/>
    <property type="molecule type" value="Genomic_DNA"/>
</dbReference>
<keyword evidence="1" id="KW-0812">Transmembrane</keyword>
<reference evidence="2 3" key="1">
    <citation type="submission" date="2020-10" db="EMBL/GenBank/DDBJ databases">
        <title>Connecting structure to function with the recovery of over 1000 high-quality activated sludge metagenome-assembled genomes encoding full-length rRNA genes using long-read sequencing.</title>
        <authorList>
            <person name="Singleton C.M."/>
            <person name="Petriglieri F."/>
            <person name="Kristensen J.M."/>
            <person name="Kirkegaard R.H."/>
            <person name="Michaelsen T.Y."/>
            <person name="Andersen M.H."/>
            <person name="Karst S.M."/>
            <person name="Dueholm M.S."/>
            <person name="Nielsen P.H."/>
            <person name="Albertsen M."/>
        </authorList>
    </citation>
    <scope>NUCLEOTIDE SEQUENCE [LARGE SCALE GENOMIC DNA]</scope>
    <source>
        <strain evidence="2">Ribe_18-Q3-R11-54_MAXAC.273</strain>
    </source>
</reference>
<dbReference type="AlphaFoldDB" id="A0A9D7SWJ6"/>
<gene>
    <name evidence="2" type="ORF">IPP15_07225</name>
</gene>
<accession>A0A9D7SWJ6</accession>